<dbReference type="Gene3D" id="3.40.190.10">
    <property type="entry name" value="Periplasmic binding protein-like II"/>
    <property type="match status" value="2"/>
</dbReference>
<dbReference type="SMART" id="SM00062">
    <property type="entry name" value="PBPb"/>
    <property type="match status" value="1"/>
</dbReference>
<dbReference type="PROSITE" id="PS01039">
    <property type="entry name" value="SBP_BACTERIAL_3"/>
    <property type="match status" value="1"/>
</dbReference>
<dbReference type="EMBL" id="ABCA03000026">
    <property type="protein sequence ID" value="EDS01911.1"/>
    <property type="molecule type" value="Genomic_DNA"/>
</dbReference>
<reference evidence="7" key="2">
    <citation type="submission" date="2014-06" db="EMBL/GenBank/DDBJ databases">
        <title>Draft genome sequence of Eubacterium siraeum (DSM 15702).</title>
        <authorList>
            <person name="Sudarsanam P."/>
            <person name="Ley R."/>
            <person name="Guruge J."/>
            <person name="Turnbaugh P.J."/>
            <person name="Mahowald M."/>
            <person name="Liep D."/>
            <person name="Gordon J."/>
        </authorList>
    </citation>
    <scope>NUCLEOTIDE SEQUENCE</scope>
    <source>
        <strain evidence="7">DSM 15702</strain>
    </source>
</reference>
<evidence type="ECO:0000256" key="2">
    <source>
        <dbReference type="ARBA" id="ARBA00010333"/>
    </source>
</evidence>
<evidence type="ECO:0000259" key="6">
    <source>
        <dbReference type="SMART" id="SM00062"/>
    </source>
</evidence>
<organism evidence="7 8">
    <name type="scientific">[Eubacterium] siraeum DSM 15702</name>
    <dbReference type="NCBI Taxonomy" id="428128"/>
    <lineage>
        <taxon>Bacteria</taxon>
        <taxon>Bacillati</taxon>
        <taxon>Bacillota</taxon>
        <taxon>Clostridia</taxon>
        <taxon>Eubacteriales</taxon>
        <taxon>Oscillospiraceae</taxon>
        <taxon>Oscillospiraceae incertae sedis</taxon>
    </lineage>
</organism>
<dbReference type="PANTHER" id="PTHR35936">
    <property type="entry name" value="MEMBRANE-BOUND LYTIC MUREIN TRANSGLYCOSYLASE F"/>
    <property type="match status" value="1"/>
</dbReference>
<comment type="similarity">
    <text evidence="2 4">Belongs to the bacterial solute-binding protein 3 family.</text>
</comment>
<feature type="region of interest" description="Disordered" evidence="5">
    <location>
        <begin position="51"/>
        <end position="74"/>
    </location>
</feature>
<sequence>MCYYIKVIFKACKTLRKEIKMKKLNLKAIAVAMAAALTLGLAGCSSNGNSSTADSSATAGDSTSVTESKAEGDNSLQKVKDAGQFILGLDATFKPMGYTDENGEIVGFDIDVAEEVCNRLGVKLVKQPINWDTLTTDLNVGKCDCVWNGLSINEERQEKMNLSEPYMKNAMVFVVKGDSTVAKMDDLKGKKISVQNGSSAQTILENSAIKDDITISPIATNVEALQQLELGVVDAVFLDEVVADYEIKNSGKDYKKLAEGLEEEQYAIAFRKNDQALRDAVQKTLGEMKADGKLGEISTKWFGSDITIVK</sequence>
<comment type="subcellular location">
    <subcellularLocation>
        <location evidence="1">Cell envelope</location>
    </subcellularLocation>
</comment>
<gene>
    <name evidence="7" type="ORF">EUBSIR_00203</name>
</gene>
<keyword evidence="3" id="KW-0732">Signal</keyword>
<dbReference type="SUPFAM" id="SSF53850">
    <property type="entry name" value="Periplasmic binding protein-like II"/>
    <property type="match status" value="1"/>
</dbReference>
<name>B0MK71_9FIRM</name>
<dbReference type="Proteomes" id="UP000005326">
    <property type="component" value="Unassembled WGS sequence"/>
</dbReference>
<accession>B0MK71</accession>
<evidence type="ECO:0000256" key="3">
    <source>
        <dbReference type="ARBA" id="ARBA00022729"/>
    </source>
</evidence>
<dbReference type="AlphaFoldDB" id="B0MK71"/>
<protein>
    <submittedName>
        <fullName evidence="7">ABC transporter, substrate-binding protein, family 3</fullName>
    </submittedName>
</protein>
<evidence type="ECO:0000256" key="1">
    <source>
        <dbReference type="ARBA" id="ARBA00004196"/>
    </source>
</evidence>
<dbReference type="InterPro" id="IPR001638">
    <property type="entry name" value="Solute-binding_3/MltF_N"/>
</dbReference>
<comment type="caution">
    <text evidence="7">The sequence shown here is derived from an EMBL/GenBank/DDBJ whole genome shotgun (WGS) entry which is preliminary data.</text>
</comment>
<dbReference type="Pfam" id="PF00497">
    <property type="entry name" value="SBP_bac_3"/>
    <property type="match status" value="1"/>
</dbReference>
<dbReference type="CDD" id="cd00996">
    <property type="entry name" value="PBP2_AatB_like"/>
    <property type="match status" value="1"/>
</dbReference>
<feature type="domain" description="Solute-binding protein family 3/N-terminal" evidence="6">
    <location>
        <begin position="84"/>
        <end position="305"/>
    </location>
</feature>
<dbReference type="GO" id="GO:0030313">
    <property type="term" value="C:cell envelope"/>
    <property type="evidence" value="ECO:0007669"/>
    <property type="project" value="UniProtKB-SubCell"/>
</dbReference>
<dbReference type="PANTHER" id="PTHR35936:SF34">
    <property type="entry name" value="ABC TRANSPORTER EXTRACELLULAR-BINDING PROTEIN YCKB-RELATED"/>
    <property type="match status" value="1"/>
</dbReference>
<evidence type="ECO:0000313" key="8">
    <source>
        <dbReference type="Proteomes" id="UP000005326"/>
    </source>
</evidence>
<reference evidence="7" key="1">
    <citation type="submission" date="2007-10" db="EMBL/GenBank/DDBJ databases">
        <authorList>
            <person name="Fulton L."/>
            <person name="Clifton S."/>
            <person name="Fulton B."/>
            <person name="Xu J."/>
            <person name="Minx P."/>
            <person name="Pepin K.H."/>
            <person name="Johnson M."/>
            <person name="Thiruvilangam P."/>
            <person name="Bhonagiri V."/>
            <person name="Nash W.E."/>
            <person name="Mardis E.R."/>
            <person name="Wilson R.K."/>
        </authorList>
    </citation>
    <scope>NUCLEOTIDE SEQUENCE [LARGE SCALE GENOMIC DNA]</scope>
    <source>
        <strain evidence="7">DSM 15702</strain>
    </source>
</reference>
<evidence type="ECO:0000256" key="4">
    <source>
        <dbReference type="RuleBase" id="RU003744"/>
    </source>
</evidence>
<feature type="compositionally biased region" description="Low complexity" evidence="5">
    <location>
        <begin position="51"/>
        <end position="64"/>
    </location>
</feature>
<proteinExistence type="inferred from homology"/>
<evidence type="ECO:0000313" key="7">
    <source>
        <dbReference type="EMBL" id="EDS01911.1"/>
    </source>
</evidence>
<evidence type="ECO:0000256" key="5">
    <source>
        <dbReference type="SAM" id="MobiDB-lite"/>
    </source>
</evidence>
<dbReference type="InterPro" id="IPR018313">
    <property type="entry name" value="SBP_3_CS"/>
</dbReference>
<keyword evidence="8" id="KW-1185">Reference proteome</keyword>